<evidence type="ECO:0000313" key="5">
    <source>
        <dbReference type="Proteomes" id="UP000800200"/>
    </source>
</evidence>
<dbReference type="Proteomes" id="UP000800200">
    <property type="component" value="Unassembled WGS sequence"/>
</dbReference>
<organism evidence="4 5">
    <name type="scientific">Zopfia rhizophila CBS 207.26</name>
    <dbReference type="NCBI Taxonomy" id="1314779"/>
    <lineage>
        <taxon>Eukaryota</taxon>
        <taxon>Fungi</taxon>
        <taxon>Dikarya</taxon>
        <taxon>Ascomycota</taxon>
        <taxon>Pezizomycotina</taxon>
        <taxon>Dothideomycetes</taxon>
        <taxon>Dothideomycetes incertae sedis</taxon>
        <taxon>Zopfiaceae</taxon>
        <taxon>Zopfia</taxon>
    </lineage>
</organism>
<accession>A0A6A6E3Z6</accession>
<keyword evidence="1" id="KW-0238">DNA-binding</keyword>
<gene>
    <name evidence="4" type="ORF">K469DRAFT_572004</name>
</gene>
<dbReference type="PROSITE" id="PS51253">
    <property type="entry name" value="HTH_CENPB"/>
    <property type="match status" value="1"/>
</dbReference>
<feature type="region of interest" description="Disordered" evidence="2">
    <location>
        <begin position="72"/>
        <end position="103"/>
    </location>
</feature>
<proteinExistence type="predicted"/>
<evidence type="ECO:0000256" key="1">
    <source>
        <dbReference type="ARBA" id="ARBA00023125"/>
    </source>
</evidence>
<name>A0A6A6E3Z6_9PEZI</name>
<feature type="compositionally biased region" description="Basic and acidic residues" evidence="2">
    <location>
        <begin position="92"/>
        <end position="103"/>
    </location>
</feature>
<evidence type="ECO:0000256" key="2">
    <source>
        <dbReference type="SAM" id="MobiDB-lite"/>
    </source>
</evidence>
<dbReference type="GO" id="GO:0003677">
    <property type="term" value="F:DNA binding"/>
    <property type="evidence" value="ECO:0007669"/>
    <property type="project" value="UniProtKB-KW"/>
</dbReference>
<feature type="domain" description="HTH CENPB-type" evidence="3">
    <location>
        <begin position="28"/>
        <end position="102"/>
    </location>
</feature>
<protein>
    <recommendedName>
        <fullName evidence="3">HTH CENPB-type domain-containing protein</fullName>
    </recommendedName>
</protein>
<reference evidence="4" key="1">
    <citation type="journal article" date="2020" name="Stud. Mycol.">
        <title>101 Dothideomycetes genomes: a test case for predicting lifestyles and emergence of pathogens.</title>
        <authorList>
            <person name="Haridas S."/>
            <person name="Albert R."/>
            <person name="Binder M."/>
            <person name="Bloem J."/>
            <person name="Labutti K."/>
            <person name="Salamov A."/>
            <person name="Andreopoulos B."/>
            <person name="Baker S."/>
            <person name="Barry K."/>
            <person name="Bills G."/>
            <person name="Bluhm B."/>
            <person name="Cannon C."/>
            <person name="Castanera R."/>
            <person name="Culley D."/>
            <person name="Daum C."/>
            <person name="Ezra D."/>
            <person name="Gonzalez J."/>
            <person name="Henrissat B."/>
            <person name="Kuo A."/>
            <person name="Liang C."/>
            <person name="Lipzen A."/>
            <person name="Lutzoni F."/>
            <person name="Magnuson J."/>
            <person name="Mondo S."/>
            <person name="Nolan M."/>
            <person name="Ohm R."/>
            <person name="Pangilinan J."/>
            <person name="Park H.-J."/>
            <person name="Ramirez L."/>
            <person name="Alfaro M."/>
            <person name="Sun H."/>
            <person name="Tritt A."/>
            <person name="Yoshinaga Y."/>
            <person name="Zwiers L.-H."/>
            <person name="Turgeon B."/>
            <person name="Goodwin S."/>
            <person name="Spatafora J."/>
            <person name="Crous P."/>
            <person name="Grigoriev I."/>
        </authorList>
    </citation>
    <scope>NUCLEOTIDE SEQUENCE</scope>
    <source>
        <strain evidence="4">CBS 207.26</strain>
    </source>
</reference>
<evidence type="ECO:0000313" key="4">
    <source>
        <dbReference type="EMBL" id="KAF2186611.1"/>
    </source>
</evidence>
<dbReference type="EMBL" id="ML994629">
    <property type="protein sequence ID" value="KAF2186611.1"/>
    <property type="molecule type" value="Genomic_DNA"/>
</dbReference>
<dbReference type="OrthoDB" id="5420958at2759"/>
<dbReference type="AlphaFoldDB" id="A0A6A6E3Z6"/>
<evidence type="ECO:0000259" key="3">
    <source>
        <dbReference type="PROSITE" id="PS51253"/>
    </source>
</evidence>
<sequence>MDKASRVLAQGVPPGVPKPYRALADHGEKAQSQQYLTPWEEDAVVKFLLQMSDLGQPVRMKFIPSIAFSVTRQRPKTDRPSKPPGKNWAKALENRHPETQARRVKALDWNRHEKNTYTKIIHWFEVIGRVLQDPAIQLKL</sequence>
<dbReference type="InterPro" id="IPR006600">
    <property type="entry name" value="HTH_CenpB_DNA-bd_dom"/>
</dbReference>
<keyword evidence="5" id="KW-1185">Reference proteome</keyword>